<dbReference type="RefSeq" id="WP_307285513.1">
    <property type="nucleotide sequence ID" value="NZ_JAUSVX010000028.1"/>
</dbReference>
<dbReference type="InterPro" id="IPR005247">
    <property type="entry name" value="YbhB_YbcL/LppC-like"/>
</dbReference>
<name>A0ABU0JL22_9HYPH</name>
<feature type="signal peptide" evidence="1">
    <location>
        <begin position="1"/>
        <end position="21"/>
    </location>
</feature>
<dbReference type="EMBL" id="JAUSVX010000028">
    <property type="protein sequence ID" value="MDQ0474978.1"/>
    <property type="molecule type" value="Genomic_DNA"/>
</dbReference>
<proteinExistence type="predicted"/>
<organism evidence="2 3">
    <name type="scientific">Labrys wisconsinensis</name>
    <dbReference type="NCBI Taxonomy" id="425677"/>
    <lineage>
        <taxon>Bacteria</taxon>
        <taxon>Pseudomonadati</taxon>
        <taxon>Pseudomonadota</taxon>
        <taxon>Alphaproteobacteria</taxon>
        <taxon>Hyphomicrobiales</taxon>
        <taxon>Xanthobacteraceae</taxon>
        <taxon>Labrys</taxon>
    </lineage>
</organism>
<dbReference type="PANTHER" id="PTHR30289">
    <property type="entry name" value="UNCHARACTERIZED PROTEIN YBCL-RELATED"/>
    <property type="match status" value="1"/>
</dbReference>
<evidence type="ECO:0000313" key="3">
    <source>
        <dbReference type="Proteomes" id="UP001242480"/>
    </source>
</evidence>
<keyword evidence="2" id="KW-0649">Protein kinase inhibitor</keyword>
<dbReference type="Pfam" id="PF01161">
    <property type="entry name" value="PBP"/>
    <property type="match status" value="1"/>
</dbReference>
<dbReference type="GO" id="GO:0004860">
    <property type="term" value="F:protein kinase inhibitor activity"/>
    <property type="evidence" value="ECO:0007669"/>
    <property type="project" value="UniProtKB-KW"/>
</dbReference>
<dbReference type="Gene3D" id="3.90.280.10">
    <property type="entry name" value="PEBP-like"/>
    <property type="match status" value="1"/>
</dbReference>
<sequence length="236" mass="23805">MNKMTLGAAVLAAWCGPHAMAAESLHVTIGGTATAHALPAANASCVAVPSGALPPGAAPAGAAPGPNRSPALAWSAGPAGTRSYALTMVDLDVPADLTLIGKAGTTIARDAPRRDFVHWVLADIPQGITSLAEGADGDGQPAGGEPLTRTPHGLRGQNGFAAFLEDGPHGGYLGPCPPSNDLRVHRYRITVYALDTERLGVKGAFTRADLLAAAQGRVLASGTAEVDYAVNPAAKP</sequence>
<reference evidence="2 3" key="1">
    <citation type="submission" date="2023-07" db="EMBL/GenBank/DDBJ databases">
        <title>Genomic Encyclopedia of Type Strains, Phase IV (KMG-IV): sequencing the most valuable type-strain genomes for metagenomic binning, comparative biology and taxonomic classification.</title>
        <authorList>
            <person name="Goeker M."/>
        </authorList>
    </citation>
    <scope>NUCLEOTIDE SEQUENCE [LARGE SCALE GENOMIC DNA]</scope>
    <source>
        <strain evidence="2 3">DSM 19619</strain>
    </source>
</reference>
<dbReference type="InterPro" id="IPR008914">
    <property type="entry name" value="PEBP"/>
</dbReference>
<dbReference type="InterPro" id="IPR036610">
    <property type="entry name" value="PEBP-like_sf"/>
</dbReference>
<dbReference type="Proteomes" id="UP001242480">
    <property type="component" value="Unassembled WGS sequence"/>
</dbReference>
<comment type="caution">
    <text evidence="2">The sequence shown here is derived from an EMBL/GenBank/DDBJ whole genome shotgun (WGS) entry which is preliminary data.</text>
</comment>
<accession>A0ABU0JL22</accession>
<gene>
    <name evidence="2" type="ORF">QO011_008020</name>
</gene>
<feature type="chain" id="PRO_5045645529" evidence="1">
    <location>
        <begin position="22"/>
        <end position="236"/>
    </location>
</feature>
<protein>
    <submittedName>
        <fullName evidence="2">Raf kinase inhibitor-like YbhB/YbcL family protein</fullName>
    </submittedName>
</protein>
<keyword evidence="3" id="KW-1185">Reference proteome</keyword>
<evidence type="ECO:0000256" key="1">
    <source>
        <dbReference type="SAM" id="SignalP"/>
    </source>
</evidence>
<dbReference type="SUPFAM" id="SSF49777">
    <property type="entry name" value="PEBP-like"/>
    <property type="match status" value="1"/>
</dbReference>
<dbReference type="NCBIfam" id="TIGR00481">
    <property type="entry name" value="YbhB/YbcL family Raf kinase inhibitor-like protein"/>
    <property type="match status" value="1"/>
</dbReference>
<dbReference type="PANTHER" id="PTHR30289:SF1">
    <property type="entry name" value="PEBP (PHOSPHATIDYLETHANOLAMINE-BINDING PROTEIN) FAMILY PROTEIN"/>
    <property type="match status" value="1"/>
</dbReference>
<evidence type="ECO:0000313" key="2">
    <source>
        <dbReference type="EMBL" id="MDQ0474978.1"/>
    </source>
</evidence>
<keyword evidence="1" id="KW-0732">Signal</keyword>
<dbReference type="CDD" id="cd00865">
    <property type="entry name" value="PEBP_bact_arch"/>
    <property type="match status" value="1"/>
</dbReference>